<gene>
    <name evidence="1" type="ORF">BTMF_LOCUS14256</name>
</gene>
<dbReference type="PANTHER" id="PTHR31781:SF1">
    <property type="entry name" value="PROTEIN UNC-80 HOMOLOG"/>
    <property type="match status" value="1"/>
</dbReference>
<proteinExistence type="predicted"/>
<evidence type="ECO:0000313" key="2">
    <source>
        <dbReference type="Proteomes" id="UP000280834"/>
    </source>
</evidence>
<dbReference type="GO" id="GO:0055080">
    <property type="term" value="P:monoatomic cation homeostasis"/>
    <property type="evidence" value="ECO:0007669"/>
    <property type="project" value="TreeGrafter"/>
</dbReference>
<name>A0A3P7ZH10_9BILA</name>
<accession>A0A3P7ZH10</accession>
<protein>
    <submittedName>
        <fullName evidence="1">Uncharacterized protein</fullName>
    </submittedName>
</protein>
<dbReference type="EMBL" id="UZAG01020981">
    <property type="protein sequence ID" value="VDO48625.1"/>
    <property type="molecule type" value="Genomic_DNA"/>
</dbReference>
<dbReference type="AlphaFoldDB" id="A0A3P7ZH10"/>
<dbReference type="Proteomes" id="UP000280834">
    <property type="component" value="Unassembled WGS sequence"/>
</dbReference>
<evidence type="ECO:0000313" key="1">
    <source>
        <dbReference type="EMBL" id="VDO48625.1"/>
    </source>
</evidence>
<keyword evidence="2" id="KW-1185">Reference proteome</keyword>
<dbReference type="PANTHER" id="PTHR31781">
    <property type="entry name" value="UNC80"/>
    <property type="match status" value="1"/>
</dbReference>
<dbReference type="GO" id="GO:0005261">
    <property type="term" value="F:monoatomic cation channel activity"/>
    <property type="evidence" value="ECO:0007669"/>
    <property type="project" value="TreeGrafter"/>
</dbReference>
<organism evidence="1 2">
    <name type="scientific">Brugia timori</name>
    <dbReference type="NCBI Taxonomy" id="42155"/>
    <lineage>
        <taxon>Eukaryota</taxon>
        <taxon>Metazoa</taxon>
        <taxon>Ecdysozoa</taxon>
        <taxon>Nematoda</taxon>
        <taxon>Chromadorea</taxon>
        <taxon>Rhabditida</taxon>
        <taxon>Spirurina</taxon>
        <taxon>Spiruromorpha</taxon>
        <taxon>Filarioidea</taxon>
        <taxon>Onchocercidae</taxon>
        <taxon>Brugia</taxon>
    </lineage>
</organism>
<dbReference type="GO" id="GO:0030424">
    <property type="term" value="C:axon"/>
    <property type="evidence" value="ECO:0007669"/>
    <property type="project" value="TreeGrafter"/>
</dbReference>
<sequence length="269" mass="30354">MLKAIYFAIERRSSARIYELALNICESLLEMPKTELQSFFNDSISIVLRIYLWLGCPHGCNDGLNSQHGDFLRIKARTILAIISHINPEIFCSLLISHIEEYNAQMLIDTLHSVTGFCRCGIAAGIHRTRSGSSPRRRNVILNSSLPSYENNFNESLKGIEGTVIKVILKPVVSKLMNAMDELLQPENMSLYQDVRLFVSFIQEQHGNSFRCVGLSALLDGRPPENQSQFLDVGTSQLYSSRRTSLLCPLPEIFLSERNAKLSNNDDNE</sequence>
<reference evidence="1 2" key="1">
    <citation type="submission" date="2018-11" db="EMBL/GenBank/DDBJ databases">
        <authorList>
            <consortium name="Pathogen Informatics"/>
        </authorList>
    </citation>
    <scope>NUCLEOTIDE SEQUENCE [LARGE SCALE GENOMIC DNA]</scope>
</reference>
<dbReference type="GO" id="GO:0034703">
    <property type="term" value="C:cation channel complex"/>
    <property type="evidence" value="ECO:0007669"/>
    <property type="project" value="TreeGrafter"/>
</dbReference>